<dbReference type="EMBL" id="ML995474">
    <property type="protein sequence ID" value="KAF2147336.1"/>
    <property type="molecule type" value="Genomic_DNA"/>
</dbReference>
<feature type="transmembrane region" description="Helical" evidence="1">
    <location>
        <begin position="158"/>
        <end position="186"/>
    </location>
</feature>
<dbReference type="RefSeq" id="XP_033403044.1">
    <property type="nucleotide sequence ID" value="XM_033538589.1"/>
</dbReference>
<keyword evidence="1" id="KW-0472">Membrane</keyword>
<feature type="transmembrane region" description="Helical" evidence="1">
    <location>
        <begin position="94"/>
        <end position="114"/>
    </location>
</feature>
<proteinExistence type="predicted"/>
<evidence type="ECO:0000259" key="2">
    <source>
        <dbReference type="Pfam" id="PF24840"/>
    </source>
</evidence>
<dbReference type="GeneID" id="54296085"/>
<dbReference type="AlphaFoldDB" id="A0A6A6BTC4"/>
<dbReference type="InterPro" id="IPR057514">
    <property type="entry name" value="NTF2_SigF"/>
</dbReference>
<evidence type="ECO:0000313" key="3">
    <source>
        <dbReference type="EMBL" id="KAF2147336.1"/>
    </source>
</evidence>
<dbReference type="PANTHER" id="PTHR35393">
    <property type="entry name" value="CHROMOSOME 1, WHOLE GENOME SHOTGUN SEQUENCE"/>
    <property type="match status" value="1"/>
</dbReference>
<reference evidence="3" key="1">
    <citation type="journal article" date="2020" name="Stud. Mycol.">
        <title>101 Dothideomycetes genomes: a test case for predicting lifestyles and emergence of pathogens.</title>
        <authorList>
            <person name="Haridas S."/>
            <person name="Albert R."/>
            <person name="Binder M."/>
            <person name="Bloem J."/>
            <person name="Labutti K."/>
            <person name="Salamov A."/>
            <person name="Andreopoulos B."/>
            <person name="Baker S."/>
            <person name="Barry K."/>
            <person name="Bills G."/>
            <person name="Bluhm B."/>
            <person name="Cannon C."/>
            <person name="Castanera R."/>
            <person name="Culley D."/>
            <person name="Daum C."/>
            <person name="Ezra D."/>
            <person name="Gonzalez J."/>
            <person name="Henrissat B."/>
            <person name="Kuo A."/>
            <person name="Liang C."/>
            <person name="Lipzen A."/>
            <person name="Lutzoni F."/>
            <person name="Magnuson J."/>
            <person name="Mondo S."/>
            <person name="Nolan M."/>
            <person name="Ohm R."/>
            <person name="Pangilinan J."/>
            <person name="Park H.-J."/>
            <person name="Ramirez L."/>
            <person name="Alfaro M."/>
            <person name="Sun H."/>
            <person name="Tritt A."/>
            <person name="Yoshinaga Y."/>
            <person name="Zwiers L.-H."/>
            <person name="Turgeon B."/>
            <person name="Goodwin S."/>
            <person name="Spatafora J."/>
            <person name="Crous P."/>
            <person name="Grigoriev I."/>
        </authorList>
    </citation>
    <scope>NUCLEOTIDE SEQUENCE</scope>
    <source>
        <strain evidence="3">CBS 121167</strain>
    </source>
</reference>
<accession>A0A6A6BTC4</accession>
<gene>
    <name evidence="3" type="ORF">K452DRAFT_261770</name>
</gene>
<feature type="domain" description="SigF-like NTF2-like" evidence="2">
    <location>
        <begin position="137"/>
        <end position="182"/>
    </location>
</feature>
<dbReference type="Proteomes" id="UP000799438">
    <property type="component" value="Unassembled WGS sequence"/>
</dbReference>
<protein>
    <recommendedName>
        <fullName evidence="2">SigF-like NTF2-like domain-containing protein</fullName>
    </recommendedName>
</protein>
<keyword evidence="4" id="KW-1185">Reference proteome</keyword>
<name>A0A6A6BTC4_9PEZI</name>
<dbReference type="OrthoDB" id="2344312at2759"/>
<evidence type="ECO:0000256" key="1">
    <source>
        <dbReference type="SAM" id="Phobius"/>
    </source>
</evidence>
<sequence length="219" mass="24784">MEDPQRDIRQVIHLLCQTPPSVQRDTIERFFTPDATFTHPFCRTGKLPHSRLLIRAVYRWYKIMSPRIDMRINSVAYDPTTLLLYVHISQVFRIWAIPFYAAPVSLVTVLHLAYSAPDSHSSAVAAAEGAALAAREPGGRYYIAAQNDLYQVSEFVRFVWPGGFLVVWLWQLVATFFCVLGALLLWPVTLVEEFVGVWGGRRGGDVPESGAGKVERKYL</sequence>
<dbReference type="PANTHER" id="PTHR35393:SF1">
    <property type="entry name" value="SNOAL-LIKE DOMAIN-CONTAINING PROTEIN"/>
    <property type="match status" value="1"/>
</dbReference>
<organism evidence="3 4">
    <name type="scientific">Aplosporella prunicola CBS 121167</name>
    <dbReference type="NCBI Taxonomy" id="1176127"/>
    <lineage>
        <taxon>Eukaryota</taxon>
        <taxon>Fungi</taxon>
        <taxon>Dikarya</taxon>
        <taxon>Ascomycota</taxon>
        <taxon>Pezizomycotina</taxon>
        <taxon>Dothideomycetes</taxon>
        <taxon>Dothideomycetes incertae sedis</taxon>
        <taxon>Botryosphaeriales</taxon>
        <taxon>Aplosporellaceae</taxon>
        <taxon>Aplosporella</taxon>
    </lineage>
</organism>
<dbReference type="Pfam" id="PF24840">
    <property type="entry name" value="NTF2_SigF"/>
    <property type="match status" value="2"/>
</dbReference>
<keyword evidence="1" id="KW-1133">Transmembrane helix</keyword>
<evidence type="ECO:0000313" key="4">
    <source>
        <dbReference type="Proteomes" id="UP000799438"/>
    </source>
</evidence>
<keyword evidence="1" id="KW-0812">Transmembrane</keyword>
<feature type="domain" description="SigF-like NTF2-like" evidence="2">
    <location>
        <begin position="1"/>
        <end position="114"/>
    </location>
</feature>